<feature type="compositionally biased region" description="Low complexity" evidence="1">
    <location>
        <begin position="57"/>
        <end position="66"/>
    </location>
</feature>
<dbReference type="AlphaFoldDB" id="A0A084ANF7"/>
<evidence type="ECO:0000313" key="2">
    <source>
        <dbReference type="EMBL" id="KEY66836.1"/>
    </source>
</evidence>
<proteinExistence type="predicted"/>
<reference evidence="2 3" key="1">
    <citation type="journal article" date="2014" name="BMC Genomics">
        <title>Comparative genome sequencing reveals chemotype-specific gene clusters in the toxigenic black mold Stachybotrys.</title>
        <authorList>
            <person name="Semeiks J."/>
            <person name="Borek D."/>
            <person name="Otwinowski Z."/>
            <person name="Grishin N.V."/>
        </authorList>
    </citation>
    <scope>NUCLEOTIDE SEQUENCE [LARGE SCALE GENOMIC DNA]</scope>
    <source>
        <strain evidence="3">CBS 109288 / IBT 7711</strain>
    </source>
</reference>
<feature type="region of interest" description="Disordered" evidence="1">
    <location>
        <begin position="17"/>
        <end position="71"/>
    </location>
</feature>
<sequence>MLSLDADPALEKPETAASRLFAGCDDGNRSLDAQLGGGDKDPPTRDKPEAVRRTGTTDDSSNSSGSLLQQETGMRAVVGGSSSGSSSSSKRGLLRALATTASRRTHAQAAGAWASASYRMDWTNQPAFSHHSVSVRNVKKGPTVPPRGAPGMCEKRSVIVVAPPQAKSQRWPIAAVAGVRLWERPAWQCWHTTQEITGGCVPPDLWFRECISRPLPSYASSSSCLFRALCLANSRPLSPTTCTTNRAHGRNLPVTTHGRQNVVVQSIREPLASRLIDDFGDAGPPPYRTYKLSHAREVWLIPQPYCGWPLAKLPINSITGTIPQRQEFLPGKLN</sequence>
<accession>A0A084ANF7</accession>
<keyword evidence="3" id="KW-1185">Reference proteome</keyword>
<dbReference type="Proteomes" id="UP000028045">
    <property type="component" value="Unassembled WGS sequence"/>
</dbReference>
<feature type="compositionally biased region" description="Basic and acidic residues" evidence="1">
    <location>
        <begin position="38"/>
        <end position="56"/>
    </location>
</feature>
<dbReference type="EMBL" id="KL648641">
    <property type="protein sequence ID" value="KEY66836.1"/>
    <property type="molecule type" value="Genomic_DNA"/>
</dbReference>
<name>A0A084ANF7_STACB</name>
<evidence type="ECO:0000313" key="3">
    <source>
        <dbReference type="Proteomes" id="UP000028045"/>
    </source>
</evidence>
<evidence type="ECO:0000256" key="1">
    <source>
        <dbReference type="SAM" id="MobiDB-lite"/>
    </source>
</evidence>
<gene>
    <name evidence="2" type="ORF">S7711_10927</name>
</gene>
<dbReference type="HOGENOM" id="CLU_832021_0_0_1"/>
<protein>
    <submittedName>
        <fullName evidence="2">Uncharacterized protein</fullName>
    </submittedName>
</protein>
<organism evidence="2 3">
    <name type="scientific">Stachybotrys chartarum (strain CBS 109288 / IBT 7711)</name>
    <name type="common">Toxic black mold</name>
    <name type="synonym">Stilbospora chartarum</name>
    <dbReference type="NCBI Taxonomy" id="1280523"/>
    <lineage>
        <taxon>Eukaryota</taxon>
        <taxon>Fungi</taxon>
        <taxon>Dikarya</taxon>
        <taxon>Ascomycota</taxon>
        <taxon>Pezizomycotina</taxon>
        <taxon>Sordariomycetes</taxon>
        <taxon>Hypocreomycetidae</taxon>
        <taxon>Hypocreales</taxon>
        <taxon>Stachybotryaceae</taxon>
        <taxon>Stachybotrys</taxon>
    </lineage>
</organism>